<organism evidence="13 14">
    <name type="scientific">Adlercreutzia equolifaciens</name>
    <dbReference type="NCBI Taxonomy" id="446660"/>
    <lineage>
        <taxon>Bacteria</taxon>
        <taxon>Bacillati</taxon>
        <taxon>Actinomycetota</taxon>
        <taxon>Coriobacteriia</taxon>
        <taxon>Eggerthellales</taxon>
        <taxon>Eggerthellaceae</taxon>
        <taxon>Adlercreutzia</taxon>
    </lineage>
</organism>
<keyword evidence="10" id="KW-0175">Coiled coil</keyword>
<dbReference type="InterPro" id="IPR004358">
    <property type="entry name" value="Sig_transdc_His_kin-like_C"/>
</dbReference>
<keyword evidence="8" id="KW-0902">Two-component regulatory system</keyword>
<dbReference type="CDD" id="cd16922">
    <property type="entry name" value="HATPase_EvgS-ArcB-TorS-like"/>
    <property type="match status" value="1"/>
</dbReference>
<reference evidence="13 14" key="1">
    <citation type="submission" date="2019-07" db="EMBL/GenBank/DDBJ databases">
        <title>Draft genome sequence of Adlercreutzia equolifaciens IPLA 37004, a human intestinal strain that does not produces equol from daidzein.</title>
        <authorList>
            <person name="Vazquez L."/>
            <person name="Florez A.B."/>
            <person name="Mayo B."/>
        </authorList>
    </citation>
    <scope>NUCLEOTIDE SEQUENCE [LARGE SCALE GENOMIC DNA]</scope>
    <source>
        <strain evidence="13 14">IPLA 37004</strain>
    </source>
</reference>
<dbReference type="Pfam" id="PF00512">
    <property type="entry name" value="HisKA"/>
    <property type="match status" value="1"/>
</dbReference>
<evidence type="ECO:0000313" key="13">
    <source>
        <dbReference type="EMBL" id="MZG28491.1"/>
    </source>
</evidence>
<keyword evidence="6" id="KW-0808">Transferase</keyword>
<dbReference type="GO" id="GO:0000155">
    <property type="term" value="F:phosphorelay sensor kinase activity"/>
    <property type="evidence" value="ECO:0007669"/>
    <property type="project" value="InterPro"/>
</dbReference>
<dbReference type="EMBL" id="VJNE01000015">
    <property type="protein sequence ID" value="MZG28491.1"/>
    <property type="molecule type" value="Genomic_DNA"/>
</dbReference>
<dbReference type="InterPro" id="IPR003661">
    <property type="entry name" value="HisK_dim/P_dom"/>
</dbReference>
<dbReference type="SUPFAM" id="SSF55874">
    <property type="entry name" value="ATPase domain of HSP90 chaperone/DNA topoisomerase II/histidine kinase"/>
    <property type="match status" value="1"/>
</dbReference>
<sequence>MLRCVGSALGKSDDRGGLVGKRQRFSWWLTAALVGVLLVVVGVWSLWSAADQREASEAKVLGEARLLADEMAAAWDYVDSAQDAINYNSDGRYDFKGVYCSVAGKSIALNFSRNTDCAVRYTRENPRTGPDAPDAFEAQALASFEAGGEEFYGIVDEEGVSTFRYLRAIPIKHGCLTCHGEPAGELDETGFPREGYQLGDLAGAVSLSIPMEVYEAEARERTVANVALFMALAAVIVAVAVVVNGVLRRQGRQIEAMNEKLEEANGHLASMNDALRQESEYKSTFLATMSHELRTPLASTIALVDVWERDAEGARDADRALMGDIRRHSAGLLATINNTLDAASLEAGRYRVSIEPLDMLDVVNAVEQTVRPLAEEKGVAFDAELDSEFPLVLADPSIVHKVLMNLLSNAVKFTEAGGTVTLEIGLDRGPDREMLLIEVADTGIGIPEEELATIFERFRQADSSISRRYGGSGLGLALVKEVAELLGGTASVESEVGCGSTFAVRIPCEVMEDR</sequence>
<evidence type="ECO:0000256" key="1">
    <source>
        <dbReference type="ARBA" id="ARBA00000085"/>
    </source>
</evidence>
<dbReference type="CDD" id="cd00082">
    <property type="entry name" value="HisKA"/>
    <property type="match status" value="1"/>
</dbReference>
<dbReference type="FunFam" id="3.30.565.10:FF:000010">
    <property type="entry name" value="Sensor histidine kinase RcsC"/>
    <property type="match status" value="1"/>
</dbReference>
<evidence type="ECO:0000256" key="11">
    <source>
        <dbReference type="SAM" id="Phobius"/>
    </source>
</evidence>
<keyword evidence="7" id="KW-0418">Kinase</keyword>
<comment type="caution">
    <text evidence="13">The sequence shown here is derived from an EMBL/GenBank/DDBJ whole genome shotgun (WGS) entry which is preliminary data.</text>
</comment>
<keyword evidence="11" id="KW-0812">Transmembrane</keyword>
<protein>
    <recommendedName>
        <fullName evidence="9">Circadian input-output histidine kinase CikA</fullName>
        <ecNumber evidence="4">2.7.13.3</ecNumber>
    </recommendedName>
</protein>
<dbReference type="SMART" id="SM00388">
    <property type="entry name" value="HisKA"/>
    <property type="match status" value="1"/>
</dbReference>
<dbReference type="PRINTS" id="PR00344">
    <property type="entry name" value="BCTRLSENSOR"/>
</dbReference>
<proteinExistence type="inferred from homology"/>
<dbReference type="Gene3D" id="1.10.287.130">
    <property type="match status" value="1"/>
</dbReference>
<dbReference type="AlphaFoldDB" id="A0A6L8Q762"/>
<keyword evidence="11" id="KW-1133">Transmembrane helix</keyword>
<dbReference type="InterPro" id="IPR003594">
    <property type="entry name" value="HATPase_dom"/>
</dbReference>
<dbReference type="InterPro" id="IPR036097">
    <property type="entry name" value="HisK_dim/P_sf"/>
</dbReference>
<evidence type="ECO:0000259" key="12">
    <source>
        <dbReference type="PROSITE" id="PS50109"/>
    </source>
</evidence>
<dbReference type="Pfam" id="PF11845">
    <property type="entry name" value="Tll0287-like"/>
    <property type="match status" value="1"/>
</dbReference>
<comment type="catalytic activity">
    <reaction evidence="1">
        <text>ATP + protein L-histidine = ADP + protein N-phospho-L-histidine.</text>
        <dbReference type="EC" id="2.7.13.3"/>
    </reaction>
</comment>
<dbReference type="SMART" id="SM00387">
    <property type="entry name" value="HATPase_c"/>
    <property type="match status" value="1"/>
</dbReference>
<dbReference type="Gene3D" id="3.30.565.10">
    <property type="entry name" value="Histidine kinase-like ATPase, C-terminal domain"/>
    <property type="match status" value="1"/>
</dbReference>
<evidence type="ECO:0000256" key="3">
    <source>
        <dbReference type="ARBA" id="ARBA00006402"/>
    </source>
</evidence>
<gene>
    <name evidence="13" type="ORF">FM068_07800</name>
</gene>
<dbReference type="EC" id="2.7.13.3" evidence="4"/>
<evidence type="ECO:0000256" key="4">
    <source>
        <dbReference type="ARBA" id="ARBA00012438"/>
    </source>
</evidence>
<dbReference type="PROSITE" id="PS50109">
    <property type="entry name" value="HIS_KIN"/>
    <property type="match status" value="1"/>
</dbReference>
<comment type="similarity">
    <text evidence="3">In the N-terminal section; belongs to the phytochrome family.</text>
</comment>
<evidence type="ECO:0000313" key="14">
    <source>
        <dbReference type="Proteomes" id="UP000472380"/>
    </source>
</evidence>
<evidence type="ECO:0000256" key="9">
    <source>
        <dbReference type="ARBA" id="ARBA00074306"/>
    </source>
</evidence>
<name>A0A6L8Q762_9ACTN</name>
<keyword evidence="5" id="KW-0597">Phosphoprotein</keyword>
<evidence type="ECO:0000256" key="10">
    <source>
        <dbReference type="SAM" id="Coils"/>
    </source>
</evidence>
<keyword evidence="11" id="KW-0472">Membrane</keyword>
<evidence type="ECO:0000256" key="6">
    <source>
        <dbReference type="ARBA" id="ARBA00022679"/>
    </source>
</evidence>
<dbReference type="InterPro" id="IPR021796">
    <property type="entry name" value="Tll0287-like_dom"/>
</dbReference>
<dbReference type="PANTHER" id="PTHR43047:SF72">
    <property type="entry name" value="OSMOSENSING HISTIDINE PROTEIN KINASE SLN1"/>
    <property type="match status" value="1"/>
</dbReference>
<dbReference type="GO" id="GO:0005886">
    <property type="term" value="C:plasma membrane"/>
    <property type="evidence" value="ECO:0007669"/>
    <property type="project" value="UniProtKB-SubCell"/>
</dbReference>
<accession>A0A6L8Q762</accession>
<evidence type="ECO:0000256" key="2">
    <source>
        <dbReference type="ARBA" id="ARBA00004236"/>
    </source>
</evidence>
<evidence type="ECO:0000256" key="5">
    <source>
        <dbReference type="ARBA" id="ARBA00022553"/>
    </source>
</evidence>
<dbReference type="Proteomes" id="UP000472380">
    <property type="component" value="Unassembled WGS sequence"/>
</dbReference>
<dbReference type="SUPFAM" id="SSF47384">
    <property type="entry name" value="Homodimeric domain of signal transducing histidine kinase"/>
    <property type="match status" value="1"/>
</dbReference>
<comment type="subcellular location">
    <subcellularLocation>
        <location evidence="2">Cell membrane</location>
    </subcellularLocation>
</comment>
<dbReference type="Pfam" id="PF02518">
    <property type="entry name" value="HATPase_c"/>
    <property type="match status" value="1"/>
</dbReference>
<evidence type="ECO:0000256" key="7">
    <source>
        <dbReference type="ARBA" id="ARBA00022777"/>
    </source>
</evidence>
<evidence type="ECO:0000256" key="8">
    <source>
        <dbReference type="ARBA" id="ARBA00023012"/>
    </source>
</evidence>
<dbReference type="GO" id="GO:0009927">
    <property type="term" value="F:histidine phosphotransfer kinase activity"/>
    <property type="evidence" value="ECO:0007669"/>
    <property type="project" value="TreeGrafter"/>
</dbReference>
<dbReference type="InterPro" id="IPR036890">
    <property type="entry name" value="HATPase_C_sf"/>
</dbReference>
<feature type="transmembrane region" description="Helical" evidence="11">
    <location>
        <begin position="25"/>
        <end position="47"/>
    </location>
</feature>
<dbReference type="InterPro" id="IPR005467">
    <property type="entry name" value="His_kinase_dom"/>
</dbReference>
<feature type="coiled-coil region" evidence="10">
    <location>
        <begin position="247"/>
        <end position="278"/>
    </location>
</feature>
<feature type="transmembrane region" description="Helical" evidence="11">
    <location>
        <begin position="226"/>
        <end position="247"/>
    </location>
</feature>
<feature type="domain" description="Histidine kinase" evidence="12">
    <location>
        <begin position="288"/>
        <end position="510"/>
    </location>
</feature>
<dbReference type="PANTHER" id="PTHR43047">
    <property type="entry name" value="TWO-COMPONENT HISTIDINE PROTEIN KINASE"/>
    <property type="match status" value="1"/>
</dbReference>